<dbReference type="GeneID" id="100617699"/>
<reference evidence="2 3" key="1">
    <citation type="journal article" date="2007" name="Nature">
        <title>Genome of the marsupial Monodelphis domestica reveals innovation in non-coding sequences.</title>
        <authorList>
            <person name="Mikkelsen T.S."/>
            <person name="Wakefield M.J."/>
            <person name="Aken B."/>
            <person name="Amemiya C.T."/>
            <person name="Chang J.L."/>
            <person name="Duke S."/>
            <person name="Garber M."/>
            <person name="Gentles A.J."/>
            <person name="Goodstadt L."/>
            <person name="Heger A."/>
            <person name="Jurka J."/>
            <person name="Kamal M."/>
            <person name="Mauceli E."/>
            <person name="Searle S.M."/>
            <person name="Sharpe T."/>
            <person name="Baker M.L."/>
            <person name="Batzer M.A."/>
            <person name="Benos P.V."/>
            <person name="Belov K."/>
            <person name="Clamp M."/>
            <person name="Cook A."/>
            <person name="Cuff J."/>
            <person name="Das R."/>
            <person name="Davidow L."/>
            <person name="Deakin J.E."/>
            <person name="Fazzari M.J."/>
            <person name="Glass J.L."/>
            <person name="Grabherr M."/>
            <person name="Greally J.M."/>
            <person name="Gu W."/>
            <person name="Hore T.A."/>
            <person name="Huttley G.A."/>
            <person name="Kleber M."/>
            <person name="Jirtle R.L."/>
            <person name="Koina E."/>
            <person name="Lee J.T."/>
            <person name="Mahony S."/>
            <person name="Marra M.A."/>
            <person name="Miller R.D."/>
            <person name="Nicholls R.D."/>
            <person name="Oda M."/>
            <person name="Papenfuss A.T."/>
            <person name="Parra Z.E."/>
            <person name="Pollock D.D."/>
            <person name="Ray D.A."/>
            <person name="Schein J.E."/>
            <person name="Speed T.P."/>
            <person name="Thompson K."/>
            <person name="VandeBerg J.L."/>
            <person name="Wade C.M."/>
            <person name="Walker J.A."/>
            <person name="Waters P.D."/>
            <person name="Webber C."/>
            <person name="Weidman J.R."/>
            <person name="Xie X."/>
            <person name="Zody M.C."/>
            <person name="Baldwin J."/>
            <person name="Abdouelleil A."/>
            <person name="Abdulkadir J."/>
            <person name="Abebe A."/>
            <person name="Abera B."/>
            <person name="Abreu J."/>
            <person name="Acer S.C."/>
            <person name="Aftuck L."/>
            <person name="Alexander A."/>
            <person name="An P."/>
            <person name="Anderson E."/>
            <person name="Anderson S."/>
            <person name="Arachi H."/>
            <person name="Azer M."/>
            <person name="Bachantsang P."/>
            <person name="Barry A."/>
            <person name="Bayul T."/>
            <person name="Berlin A."/>
            <person name="Bessette D."/>
            <person name="Bloom T."/>
            <person name="Bloom T."/>
            <person name="Boguslavskiy L."/>
            <person name="Bonnet C."/>
            <person name="Boukhgalter B."/>
            <person name="Bourzgui I."/>
            <person name="Brown A."/>
            <person name="Cahill P."/>
            <person name="Channer S."/>
            <person name="Cheshatsang Y."/>
            <person name="Chuda L."/>
            <person name="Citroen M."/>
            <person name="Collymore A."/>
            <person name="Cooke P."/>
            <person name="Costello M."/>
            <person name="D'Aco K."/>
            <person name="Daza R."/>
            <person name="De Haan G."/>
            <person name="DeGray S."/>
            <person name="DeMaso C."/>
            <person name="Dhargay N."/>
            <person name="Dooley K."/>
            <person name="Dooley E."/>
            <person name="Doricent M."/>
            <person name="Dorje P."/>
            <person name="Dorjee K."/>
            <person name="Dupes A."/>
            <person name="Elong R."/>
            <person name="Falk J."/>
            <person name="Farina A."/>
            <person name="Faro S."/>
            <person name="Ferguson D."/>
            <person name="Fisher S."/>
            <person name="Foley C.D."/>
            <person name="Franke A."/>
            <person name="Friedrich D."/>
            <person name="Gadbois L."/>
            <person name="Gearin G."/>
            <person name="Gearin C.R."/>
            <person name="Giannoukos G."/>
            <person name="Goode T."/>
            <person name="Graham J."/>
            <person name="Grandbois E."/>
            <person name="Grewal S."/>
            <person name="Gyaltsen K."/>
            <person name="Hafez N."/>
            <person name="Hagos B."/>
            <person name="Hall J."/>
            <person name="Henson C."/>
            <person name="Hollinger A."/>
            <person name="Honan T."/>
            <person name="Huard M.D."/>
            <person name="Hughes L."/>
            <person name="Hurhula B."/>
            <person name="Husby M.E."/>
            <person name="Kamat A."/>
            <person name="Kanga B."/>
            <person name="Kashin S."/>
            <person name="Khazanovich D."/>
            <person name="Kisner P."/>
            <person name="Lance K."/>
            <person name="Lara M."/>
            <person name="Lee W."/>
            <person name="Lennon N."/>
            <person name="Letendre F."/>
            <person name="LeVine R."/>
            <person name="Lipovsky A."/>
            <person name="Liu X."/>
            <person name="Liu J."/>
            <person name="Liu S."/>
            <person name="Lokyitsang T."/>
            <person name="Lokyitsang Y."/>
            <person name="Lubonja R."/>
            <person name="Lui A."/>
            <person name="MacDonald P."/>
            <person name="Magnisalis V."/>
            <person name="Maru K."/>
            <person name="Matthews C."/>
            <person name="McCusker W."/>
            <person name="McDonough S."/>
            <person name="Mehta T."/>
            <person name="Meldrim J."/>
            <person name="Meneus L."/>
            <person name="Mihai O."/>
            <person name="Mihalev A."/>
            <person name="Mihova T."/>
            <person name="Mittelman R."/>
            <person name="Mlenga V."/>
            <person name="Montmayeur A."/>
            <person name="Mulrain L."/>
            <person name="Navidi A."/>
            <person name="Naylor J."/>
            <person name="Negash T."/>
            <person name="Nguyen T."/>
            <person name="Nguyen N."/>
            <person name="Nicol R."/>
            <person name="Norbu C."/>
            <person name="Norbu N."/>
            <person name="Novod N."/>
            <person name="O'Neill B."/>
            <person name="Osman S."/>
            <person name="Markiewicz E."/>
            <person name="Oyono O.L."/>
            <person name="Patti C."/>
            <person name="Phunkhang P."/>
            <person name="Pierre F."/>
            <person name="Priest M."/>
            <person name="Raghuraman S."/>
            <person name="Rege F."/>
            <person name="Reyes R."/>
            <person name="Rise C."/>
            <person name="Rogov P."/>
            <person name="Ross K."/>
            <person name="Ryan E."/>
            <person name="Settipalli S."/>
            <person name="Shea T."/>
            <person name="Sherpa N."/>
            <person name="Shi L."/>
            <person name="Shih D."/>
            <person name="Sparrow T."/>
            <person name="Spaulding J."/>
            <person name="Stalker J."/>
            <person name="Stange-Thomann N."/>
            <person name="Stavropoulos S."/>
            <person name="Stone C."/>
            <person name="Strader C."/>
            <person name="Tesfaye S."/>
            <person name="Thomson T."/>
            <person name="Thoulutsang Y."/>
            <person name="Thoulutsang D."/>
            <person name="Topham K."/>
            <person name="Topping I."/>
            <person name="Tsamla T."/>
            <person name="Vassiliev H."/>
            <person name="Vo A."/>
            <person name="Wangchuk T."/>
            <person name="Wangdi T."/>
            <person name="Weiand M."/>
            <person name="Wilkinson J."/>
            <person name="Wilson A."/>
            <person name="Yadav S."/>
            <person name="Young G."/>
            <person name="Yu Q."/>
            <person name="Zembek L."/>
            <person name="Zhong D."/>
            <person name="Zimmer A."/>
            <person name="Zwirko Z."/>
            <person name="Jaffe D.B."/>
            <person name="Alvarez P."/>
            <person name="Brockman W."/>
            <person name="Butler J."/>
            <person name="Chin C."/>
            <person name="Gnerre S."/>
            <person name="MacCallum I."/>
            <person name="Graves J.A."/>
            <person name="Ponting C.P."/>
            <person name="Breen M."/>
            <person name="Samollow P.B."/>
            <person name="Lander E.S."/>
            <person name="Lindblad-Toh K."/>
        </authorList>
    </citation>
    <scope>NUCLEOTIDE SEQUENCE [LARGE SCALE GENOMIC DNA]</scope>
</reference>
<dbReference type="RefSeq" id="XP_007478999.1">
    <property type="nucleotide sequence ID" value="XM_007478937.3"/>
</dbReference>
<keyword evidence="3" id="KW-1185">Reference proteome</keyword>
<evidence type="ECO:0000259" key="1">
    <source>
        <dbReference type="Pfam" id="PF22573"/>
    </source>
</evidence>
<protein>
    <recommendedName>
        <fullName evidence="1">Sperm-associated microtubule inner protein 5 domain-containing protein</fullName>
    </recommendedName>
</protein>
<dbReference type="InterPro" id="IPR043246">
    <property type="entry name" value="SPMIP5"/>
</dbReference>
<reference evidence="2" key="3">
    <citation type="submission" date="2025-09" db="UniProtKB">
        <authorList>
            <consortium name="Ensembl"/>
        </authorList>
    </citation>
    <scope>IDENTIFICATION</scope>
</reference>
<dbReference type="Bgee" id="ENSMODG00000009505">
    <property type="expression patterns" value="Expressed in spermatocyte and 4 other cell types or tissues"/>
</dbReference>
<dbReference type="OMA" id="PGWAGFL"/>
<name>F7F9K7_MONDO</name>
<feature type="domain" description="Sperm-associated microtubule inner protein 5" evidence="1">
    <location>
        <begin position="94"/>
        <end position="154"/>
    </location>
</feature>
<dbReference type="eggNOG" id="ENOG502SAX8">
    <property type="taxonomic scope" value="Eukaryota"/>
</dbReference>
<accession>F7F9K7</accession>
<dbReference type="OrthoDB" id="2019884at2759"/>
<dbReference type="AlphaFoldDB" id="F7F9K7"/>
<dbReference type="InParanoid" id="F7F9K7"/>
<dbReference type="Ensembl" id="ENSMODT00000012096.3">
    <property type="protein sequence ID" value="ENSMODP00000011873.3"/>
    <property type="gene ID" value="ENSMODG00000009505.3"/>
</dbReference>
<gene>
    <name evidence="2" type="primary">SPMIP5</name>
</gene>
<proteinExistence type="predicted"/>
<evidence type="ECO:0000313" key="2">
    <source>
        <dbReference type="Ensembl" id="ENSMODP00000011873.3"/>
    </source>
</evidence>
<dbReference type="Pfam" id="PF22573">
    <property type="entry name" value="SPMIP5"/>
    <property type="match status" value="1"/>
</dbReference>
<dbReference type="InterPro" id="IPR055215">
    <property type="entry name" value="SPMIP5_dom"/>
</dbReference>
<dbReference type="Proteomes" id="UP000002280">
    <property type="component" value="Chromosome 1"/>
</dbReference>
<organism evidence="2 3">
    <name type="scientific">Monodelphis domestica</name>
    <name type="common">Gray short-tailed opossum</name>
    <dbReference type="NCBI Taxonomy" id="13616"/>
    <lineage>
        <taxon>Eukaryota</taxon>
        <taxon>Metazoa</taxon>
        <taxon>Chordata</taxon>
        <taxon>Craniata</taxon>
        <taxon>Vertebrata</taxon>
        <taxon>Euteleostomi</taxon>
        <taxon>Mammalia</taxon>
        <taxon>Metatheria</taxon>
        <taxon>Didelphimorphia</taxon>
        <taxon>Didelphidae</taxon>
        <taxon>Monodelphis</taxon>
    </lineage>
</organism>
<dbReference type="PANTHER" id="PTHR47301:SF1">
    <property type="entry name" value="CHROMOSOME 10 OPEN READING FRAME 82"/>
    <property type="match status" value="1"/>
</dbReference>
<dbReference type="GeneTree" id="ENSGT00390000017460"/>
<evidence type="ECO:0000313" key="3">
    <source>
        <dbReference type="Proteomes" id="UP000002280"/>
    </source>
</evidence>
<dbReference type="HOGENOM" id="CLU_1207231_0_0_1"/>
<dbReference type="CTD" id="143379"/>
<reference evidence="2" key="2">
    <citation type="submission" date="2025-08" db="UniProtKB">
        <authorList>
            <consortium name="Ensembl"/>
        </authorList>
    </citation>
    <scope>IDENTIFICATION</scope>
</reference>
<sequence>MDKPEVFMRKLPITPGYSGYLPLRFSRMGASFNKDATYCLHTLNNMTQRQKDQQDALRCKALMTERLQQVCSKETVLRMIHDYYLRHHPSQIEDRHGRKPLPEPPIPGWDGYLPRARVTELGCGERYNVVAKKSYADFLNISETHKRGPFKRYQSIFGDQPLKTAPIIPEFCQKVHLNRPNEDTNIKPTEESPPSLPCRISPKPYHGPCGFRKYLDPLPYTGSAGGNLSVLGTCQCKPSFH</sequence>
<dbReference type="PANTHER" id="PTHR47301">
    <property type="entry name" value="HYPOTHETICAL PROTEIN LOC681006"/>
    <property type="match status" value="1"/>
</dbReference>
<dbReference type="KEGG" id="mdo:100617699"/>